<evidence type="ECO:0000259" key="1">
    <source>
        <dbReference type="PROSITE" id="PS50011"/>
    </source>
</evidence>
<dbReference type="GO" id="GO:0004674">
    <property type="term" value="F:protein serine/threonine kinase activity"/>
    <property type="evidence" value="ECO:0007669"/>
    <property type="project" value="TreeGrafter"/>
</dbReference>
<keyword evidence="2" id="KW-0418">Kinase</keyword>
<organism evidence="2 3">
    <name type="scientific">Thanatephorus cucumeris (strain AG1-IB / isolate 7/3/14)</name>
    <name type="common">Lettuce bottom rot fungus</name>
    <name type="synonym">Rhizoctonia solani</name>
    <dbReference type="NCBI Taxonomy" id="1108050"/>
    <lineage>
        <taxon>Eukaryota</taxon>
        <taxon>Fungi</taxon>
        <taxon>Dikarya</taxon>
        <taxon>Basidiomycota</taxon>
        <taxon>Agaricomycotina</taxon>
        <taxon>Agaricomycetes</taxon>
        <taxon>Cantharellales</taxon>
        <taxon>Ceratobasidiaceae</taxon>
        <taxon>Rhizoctonia</taxon>
        <taxon>Rhizoctonia solani AG-1</taxon>
    </lineage>
</organism>
<dbReference type="Proteomes" id="UP000059188">
    <property type="component" value="Unassembled WGS sequence"/>
</dbReference>
<keyword evidence="3" id="KW-1185">Reference proteome</keyword>
<accession>A0A0B7FSK0</accession>
<protein>
    <submittedName>
        <fullName evidence="2">Tyrosine-protein kinase TXK</fullName>
    </submittedName>
</protein>
<dbReference type="OrthoDB" id="346907at2759"/>
<dbReference type="STRING" id="1108050.A0A0B7FSK0"/>
<name>A0A0B7FSK0_THACB</name>
<dbReference type="Pfam" id="PF07714">
    <property type="entry name" value="PK_Tyr_Ser-Thr"/>
    <property type="match status" value="1"/>
</dbReference>
<dbReference type="InterPro" id="IPR008271">
    <property type="entry name" value="Ser/Thr_kinase_AS"/>
</dbReference>
<dbReference type="InterPro" id="IPR001245">
    <property type="entry name" value="Ser-Thr/Tyr_kinase_cat_dom"/>
</dbReference>
<dbReference type="SUPFAM" id="SSF56112">
    <property type="entry name" value="Protein kinase-like (PK-like)"/>
    <property type="match status" value="2"/>
</dbReference>
<evidence type="ECO:0000313" key="2">
    <source>
        <dbReference type="EMBL" id="CEL59198.1"/>
    </source>
</evidence>
<keyword evidence="2" id="KW-0808">Transferase</keyword>
<dbReference type="GO" id="GO:0005524">
    <property type="term" value="F:ATP binding"/>
    <property type="evidence" value="ECO:0007669"/>
    <property type="project" value="UniProtKB-KW"/>
</dbReference>
<dbReference type="InterPro" id="IPR000719">
    <property type="entry name" value="Prot_kinase_dom"/>
</dbReference>
<dbReference type="PROSITE" id="PS00108">
    <property type="entry name" value="PROTEIN_KINASE_ST"/>
    <property type="match status" value="1"/>
</dbReference>
<feature type="domain" description="Protein kinase" evidence="1">
    <location>
        <begin position="1"/>
        <end position="274"/>
    </location>
</feature>
<dbReference type="EMBL" id="LN679496">
    <property type="protein sequence ID" value="CEL59198.1"/>
    <property type="molecule type" value="Genomic_DNA"/>
</dbReference>
<dbReference type="InterPro" id="IPR051681">
    <property type="entry name" value="Ser/Thr_Kinases-Pseudokinases"/>
</dbReference>
<dbReference type="SMART" id="SM00220">
    <property type="entry name" value="S_TKc"/>
    <property type="match status" value="1"/>
</dbReference>
<feature type="domain" description="Protein kinase" evidence="1">
    <location>
        <begin position="314"/>
        <end position="589"/>
    </location>
</feature>
<gene>
    <name evidence="2" type="ORF">RSOLAG1IB_12270</name>
</gene>
<sequence>MLLAKIKPYNLVQGVSVPVVKKVVRIVSGYFRNYGVCRDENLLHRLRKDFRERFQTWASLSHPNLAAIHFVDSLKFTLFQEYCESGDLREYIKQVSSEIEYIGIIRDILCGIVYLHTRDDPITHGWINPGKIYMKGKTAKLGEFGLSQLVSGFPNLVPSISVAGMTRWTCPEYFDEREPGLSTALGDVWSFGCTIFELTTGLMPYHQSKYDTQVLARITARVPPGDIKTQPFTSGQTLSANYIELMQNLIAQCWLPVTERLSSQDLLRQLNQGVRKLEKIVPVSITALMPVGEIFKHLIHYGIVDLTPNFNPSSIALLPFQLGGSSDVYAGYLYNNTRVAVEVGRPRADEVDAGKCNLLTAHELYVWSKCNHPNVIPLAGAIIFRRSIASVSPWAENGYFGNYLENKKDMSVEARLDICIHISEAISYLHGIGIIHGDIKGRNVLISGDGIPRITGFRQAIIVNPDNDLCFESFDSGYTWRWAPPEVLMEDSGKTTHSDVYSLGMTILEVITGDFPWANISHPRVLALMFKKERPKRPNDHIPSGNKWADLTWNLLMGCWDQNPMERPTAAEVRDELKEISNSLKEPGLLT</sequence>
<dbReference type="PROSITE" id="PS50011">
    <property type="entry name" value="PROTEIN_KINASE_DOM"/>
    <property type="match status" value="2"/>
</dbReference>
<dbReference type="InterPro" id="IPR011009">
    <property type="entry name" value="Kinase-like_dom_sf"/>
</dbReference>
<dbReference type="Gene3D" id="1.10.510.10">
    <property type="entry name" value="Transferase(Phosphotransferase) domain 1"/>
    <property type="match status" value="2"/>
</dbReference>
<dbReference type="Pfam" id="PF00069">
    <property type="entry name" value="Pkinase"/>
    <property type="match status" value="1"/>
</dbReference>
<dbReference type="AlphaFoldDB" id="A0A0B7FSK0"/>
<reference evidence="2 3" key="1">
    <citation type="submission" date="2014-11" db="EMBL/GenBank/DDBJ databases">
        <authorList>
            <person name="Wibberg Daniel"/>
        </authorList>
    </citation>
    <scope>NUCLEOTIDE SEQUENCE [LARGE SCALE GENOMIC DNA]</scope>
    <source>
        <strain evidence="2">Rhizoctonia solani AG1-IB 7/3/14</strain>
    </source>
</reference>
<dbReference type="PANTHER" id="PTHR44329">
    <property type="entry name" value="SERINE/THREONINE-PROTEIN KINASE TNNI3K-RELATED"/>
    <property type="match status" value="1"/>
</dbReference>
<evidence type="ECO:0000313" key="3">
    <source>
        <dbReference type="Proteomes" id="UP000059188"/>
    </source>
</evidence>
<proteinExistence type="predicted"/>